<dbReference type="Proteomes" id="UP000646426">
    <property type="component" value="Unassembled WGS sequence"/>
</dbReference>
<dbReference type="EMBL" id="BMYD01000001">
    <property type="protein sequence ID" value="GHA73954.1"/>
    <property type="molecule type" value="Genomic_DNA"/>
</dbReference>
<name>A0A918SWC9_9GAMM</name>
<evidence type="ECO:0000313" key="2">
    <source>
        <dbReference type="Proteomes" id="UP000646426"/>
    </source>
</evidence>
<gene>
    <name evidence="1" type="primary">atsE</name>
    <name evidence="1" type="ORF">GCM10007067_08560</name>
</gene>
<dbReference type="AlphaFoldDB" id="A0A918SWC9"/>
<reference evidence="1" key="1">
    <citation type="journal article" date="2014" name="Int. J. Syst. Evol. Microbiol.">
        <title>Complete genome sequence of Corynebacterium casei LMG S-19264T (=DSM 44701T), isolated from a smear-ripened cheese.</title>
        <authorList>
            <consortium name="US DOE Joint Genome Institute (JGI-PGF)"/>
            <person name="Walter F."/>
            <person name="Albersmeier A."/>
            <person name="Kalinowski J."/>
            <person name="Ruckert C."/>
        </authorList>
    </citation>
    <scope>NUCLEOTIDE SEQUENCE</scope>
    <source>
        <strain evidence="1">KCTC 23077</strain>
    </source>
</reference>
<evidence type="ECO:0000313" key="1">
    <source>
        <dbReference type="EMBL" id="GHA73954.1"/>
    </source>
</evidence>
<reference evidence="1" key="2">
    <citation type="submission" date="2020-09" db="EMBL/GenBank/DDBJ databases">
        <authorList>
            <person name="Sun Q."/>
            <person name="Kim S."/>
        </authorList>
    </citation>
    <scope>NUCLEOTIDE SEQUENCE</scope>
    <source>
        <strain evidence="1">KCTC 23077</strain>
    </source>
</reference>
<accession>A0A918SWC9</accession>
<proteinExistence type="predicted"/>
<keyword evidence="2" id="KW-1185">Reference proteome</keyword>
<dbReference type="RefSeq" id="WP_189453640.1">
    <property type="nucleotide sequence ID" value="NZ_BMYD01000001.1"/>
</dbReference>
<sequence>MQSIPSGAWVVVADGGGARMLQNVGEAKAIKLIQQRLIEPQNLDGEGPSGSQPKEVDVEEATFAKQLANRLNDGALKNDYRHLVLIADPQTLGQVRPLLHKETLERLIGEMAKTLTNASIADIERVLH</sequence>
<comment type="caution">
    <text evidence="1">The sequence shown here is derived from an EMBL/GenBank/DDBJ whole genome shotgun (WGS) entry which is preliminary data.</text>
</comment>
<protein>
    <submittedName>
        <fullName evidence="1">Attachment protein</fullName>
    </submittedName>
</protein>
<organism evidence="1 2">
    <name type="scientific">Cognatilysobacter bugurensis</name>
    <dbReference type="NCBI Taxonomy" id="543356"/>
    <lineage>
        <taxon>Bacteria</taxon>
        <taxon>Pseudomonadati</taxon>
        <taxon>Pseudomonadota</taxon>
        <taxon>Gammaproteobacteria</taxon>
        <taxon>Lysobacterales</taxon>
        <taxon>Lysobacteraceae</taxon>
        <taxon>Cognatilysobacter</taxon>
    </lineage>
</organism>
<dbReference type="InterPro" id="IPR041374">
    <property type="entry name" value="BaeRF_family12"/>
</dbReference>
<dbReference type="Pfam" id="PF18856">
    <property type="entry name" value="baeRF_family12"/>
    <property type="match status" value="1"/>
</dbReference>